<evidence type="ECO:0000256" key="10">
    <source>
        <dbReference type="ARBA" id="ARBA00047905"/>
    </source>
</evidence>
<keyword evidence="8 11" id="KW-0324">Glycolysis</keyword>
<dbReference type="Pfam" id="PF00349">
    <property type="entry name" value="Hexokinase_1"/>
    <property type="match status" value="1"/>
</dbReference>
<evidence type="ECO:0000256" key="6">
    <source>
        <dbReference type="ARBA" id="ARBA00022777"/>
    </source>
</evidence>
<evidence type="ECO:0000256" key="7">
    <source>
        <dbReference type="ARBA" id="ARBA00022840"/>
    </source>
</evidence>
<comment type="catalytic activity">
    <reaction evidence="10">
        <text>D-fructose + ATP = D-fructose 6-phosphate + ADP + H(+)</text>
        <dbReference type="Rhea" id="RHEA:16125"/>
        <dbReference type="ChEBI" id="CHEBI:15378"/>
        <dbReference type="ChEBI" id="CHEBI:30616"/>
        <dbReference type="ChEBI" id="CHEBI:37721"/>
        <dbReference type="ChEBI" id="CHEBI:61527"/>
        <dbReference type="ChEBI" id="CHEBI:456216"/>
        <dbReference type="EC" id="2.7.1.1"/>
    </reaction>
    <physiologicalReaction direction="left-to-right" evidence="10">
        <dbReference type="Rhea" id="RHEA:16126"/>
    </physiologicalReaction>
</comment>
<sequence>MPDSDYTPVPGASAAQNDLLRTIATKFATSDENLLSVANEVYTSIVNGLQTDDTDSQPESLPCRVSYVKSGITQDIRAAEDTDKIALGLTINTSAGWFKMASVRLHGNGQADEVNKQIFRMPRSGSSGGSSGLDTPAKLFEAAATHVAEFINSHGLDSTKQTLPLGVTIDLPLEETSKRGGRVVCGSRACSGMFGNVDIARSLDDHLAKQHLPVRVTATTNCAISTMVAAQRHFAHTCAALILNHGINAAYYERACEIPKIKGSELGNSPRALVAVNTELARFGEGSRALQPTMWDHRIDRESLNTGRHVFEKLVADKYLGEIVRNLITDFMDARLIFPRDADATMFSQPYSFFTSYMTIMDDSSEDLREVGDLLTAGFNVQASDVDRRIVRELCRIVAMRAARLVGAAVAGIVKRAGEAADESPAVVSISGQLTEMNQPYVRCTVDTAQRLAHEMQLPKPTFNVLGEDGYTVGAALASLSK</sequence>
<dbReference type="Gene3D" id="3.40.367.20">
    <property type="match status" value="1"/>
</dbReference>
<name>A0A9W7XZP0_9FUNG</name>
<dbReference type="InterPro" id="IPR022673">
    <property type="entry name" value="Hexokinase_C"/>
</dbReference>
<dbReference type="GO" id="GO:0006096">
    <property type="term" value="P:glycolytic process"/>
    <property type="evidence" value="ECO:0007669"/>
    <property type="project" value="UniProtKB-KW"/>
</dbReference>
<dbReference type="PANTHER" id="PTHR19443">
    <property type="entry name" value="HEXOKINASE"/>
    <property type="match status" value="1"/>
</dbReference>
<evidence type="ECO:0000256" key="9">
    <source>
        <dbReference type="ARBA" id="ARBA00044613"/>
    </source>
</evidence>
<evidence type="ECO:0000256" key="1">
    <source>
        <dbReference type="ARBA" id="ARBA00004888"/>
    </source>
</evidence>
<organism evidence="14 15">
    <name type="scientific">Coemansia erecta</name>
    <dbReference type="NCBI Taxonomy" id="147472"/>
    <lineage>
        <taxon>Eukaryota</taxon>
        <taxon>Fungi</taxon>
        <taxon>Fungi incertae sedis</taxon>
        <taxon>Zoopagomycota</taxon>
        <taxon>Kickxellomycotina</taxon>
        <taxon>Kickxellomycetes</taxon>
        <taxon>Kickxellales</taxon>
        <taxon>Kickxellaceae</taxon>
        <taxon>Coemansia</taxon>
    </lineage>
</organism>
<evidence type="ECO:0000313" key="14">
    <source>
        <dbReference type="EMBL" id="KAJ1720930.1"/>
    </source>
</evidence>
<protein>
    <recommendedName>
        <fullName evidence="11">Phosphotransferase</fullName>
        <ecNumber evidence="11">2.7.1.-</ecNumber>
    </recommendedName>
</protein>
<evidence type="ECO:0000256" key="11">
    <source>
        <dbReference type="RuleBase" id="RU362007"/>
    </source>
</evidence>
<dbReference type="InterPro" id="IPR022672">
    <property type="entry name" value="Hexokinase_N"/>
</dbReference>
<dbReference type="GO" id="GO:0004340">
    <property type="term" value="F:glucokinase activity"/>
    <property type="evidence" value="ECO:0007669"/>
    <property type="project" value="TreeGrafter"/>
</dbReference>
<evidence type="ECO:0000256" key="4">
    <source>
        <dbReference type="ARBA" id="ARBA00022679"/>
    </source>
</evidence>
<dbReference type="GO" id="GO:0005536">
    <property type="term" value="F:D-glucose binding"/>
    <property type="evidence" value="ECO:0007669"/>
    <property type="project" value="InterPro"/>
</dbReference>
<feature type="domain" description="Hexokinase N-terminal" evidence="12">
    <location>
        <begin position="20"/>
        <end position="230"/>
    </location>
</feature>
<dbReference type="InterPro" id="IPR001312">
    <property type="entry name" value="Hexokinase"/>
</dbReference>
<evidence type="ECO:0000256" key="8">
    <source>
        <dbReference type="ARBA" id="ARBA00023152"/>
    </source>
</evidence>
<dbReference type="GO" id="GO:0005524">
    <property type="term" value="F:ATP binding"/>
    <property type="evidence" value="ECO:0007669"/>
    <property type="project" value="UniProtKB-UniRule"/>
</dbReference>
<dbReference type="Pfam" id="PF03727">
    <property type="entry name" value="Hexokinase_2"/>
    <property type="match status" value="1"/>
</dbReference>
<dbReference type="PRINTS" id="PR00475">
    <property type="entry name" value="HEXOKINASE"/>
</dbReference>
<evidence type="ECO:0000313" key="15">
    <source>
        <dbReference type="Proteomes" id="UP001149813"/>
    </source>
</evidence>
<keyword evidence="7 11" id="KW-0067">ATP-binding</keyword>
<dbReference type="Gene3D" id="3.30.420.40">
    <property type="match status" value="1"/>
</dbReference>
<dbReference type="SUPFAM" id="SSF53067">
    <property type="entry name" value="Actin-like ATPase domain"/>
    <property type="match status" value="2"/>
</dbReference>
<dbReference type="EMBL" id="JANBOJ010000212">
    <property type="protein sequence ID" value="KAJ1720930.1"/>
    <property type="molecule type" value="Genomic_DNA"/>
</dbReference>
<dbReference type="OrthoDB" id="419537at2759"/>
<dbReference type="InterPro" id="IPR043129">
    <property type="entry name" value="ATPase_NBD"/>
</dbReference>
<keyword evidence="4 11" id="KW-0808">Transferase</keyword>
<evidence type="ECO:0000256" key="2">
    <source>
        <dbReference type="ARBA" id="ARBA00005028"/>
    </source>
</evidence>
<dbReference type="GO" id="GO:0006006">
    <property type="term" value="P:glucose metabolic process"/>
    <property type="evidence" value="ECO:0007669"/>
    <property type="project" value="TreeGrafter"/>
</dbReference>
<evidence type="ECO:0000256" key="3">
    <source>
        <dbReference type="ARBA" id="ARBA00009225"/>
    </source>
</evidence>
<proteinExistence type="inferred from homology"/>
<dbReference type="AlphaFoldDB" id="A0A9W7XZP0"/>
<dbReference type="GO" id="GO:0005829">
    <property type="term" value="C:cytosol"/>
    <property type="evidence" value="ECO:0007669"/>
    <property type="project" value="TreeGrafter"/>
</dbReference>
<keyword evidence="5 11" id="KW-0547">Nucleotide-binding</keyword>
<dbReference type="Proteomes" id="UP001149813">
    <property type="component" value="Unassembled WGS sequence"/>
</dbReference>
<evidence type="ECO:0000256" key="5">
    <source>
        <dbReference type="ARBA" id="ARBA00022741"/>
    </source>
</evidence>
<feature type="domain" description="Hexokinase C-terminal" evidence="13">
    <location>
        <begin position="240"/>
        <end position="479"/>
    </location>
</feature>
<dbReference type="GO" id="GO:0001678">
    <property type="term" value="P:intracellular glucose homeostasis"/>
    <property type="evidence" value="ECO:0007669"/>
    <property type="project" value="InterPro"/>
</dbReference>
<keyword evidence="6 11" id="KW-0418">Kinase</keyword>
<accession>A0A9W7XZP0</accession>
<dbReference type="PANTHER" id="PTHR19443:SF16">
    <property type="entry name" value="HEXOKINASE TYPE 1-RELATED"/>
    <property type="match status" value="1"/>
</dbReference>
<comment type="pathway">
    <text evidence="1">Carbohydrate degradation; glycolysis; D-glyceraldehyde 3-phosphate and glycerone phosphate from D-glucose: step 1/4.</text>
</comment>
<comment type="catalytic activity">
    <reaction evidence="9">
        <text>a D-hexose + ATP = a D-hexose 6-phosphate + ADP + H(+)</text>
        <dbReference type="Rhea" id="RHEA:22740"/>
        <dbReference type="ChEBI" id="CHEBI:4194"/>
        <dbReference type="ChEBI" id="CHEBI:15378"/>
        <dbReference type="ChEBI" id="CHEBI:30616"/>
        <dbReference type="ChEBI" id="CHEBI:229467"/>
        <dbReference type="ChEBI" id="CHEBI:456216"/>
        <dbReference type="EC" id="2.7.1.1"/>
    </reaction>
    <physiologicalReaction direction="left-to-right" evidence="9">
        <dbReference type="Rhea" id="RHEA:22741"/>
    </physiologicalReaction>
</comment>
<evidence type="ECO:0000259" key="13">
    <source>
        <dbReference type="Pfam" id="PF03727"/>
    </source>
</evidence>
<reference evidence="14" key="1">
    <citation type="submission" date="2022-07" db="EMBL/GenBank/DDBJ databases">
        <title>Phylogenomic reconstructions and comparative analyses of Kickxellomycotina fungi.</title>
        <authorList>
            <person name="Reynolds N.K."/>
            <person name="Stajich J.E."/>
            <person name="Barry K."/>
            <person name="Grigoriev I.V."/>
            <person name="Crous P."/>
            <person name="Smith M.E."/>
        </authorList>
    </citation>
    <scope>NUCLEOTIDE SEQUENCE</scope>
    <source>
        <strain evidence="14">NBRC 32514</strain>
    </source>
</reference>
<dbReference type="EC" id="2.7.1.-" evidence="11"/>
<evidence type="ECO:0000259" key="12">
    <source>
        <dbReference type="Pfam" id="PF00349"/>
    </source>
</evidence>
<dbReference type="GO" id="GO:0005739">
    <property type="term" value="C:mitochondrion"/>
    <property type="evidence" value="ECO:0007669"/>
    <property type="project" value="TreeGrafter"/>
</dbReference>
<gene>
    <name evidence="14" type="ORF">LPJ53_004480</name>
</gene>
<keyword evidence="15" id="KW-1185">Reference proteome</keyword>
<comment type="caution">
    <text evidence="14">The sequence shown here is derived from an EMBL/GenBank/DDBJ whole genome shotgun (WGS) entry which is preliminary data.</text>
</comment>
<comment type="pathway">
    <text evidence="2">Carbohydrate metabolism; hexose metabolism.</text>
</comment>
<dbReference type="PROSITE" id="PS51748">
    <property type="entry name" value="HEXOKINASE_2"/>
    <property type="match status" value="1"/>
</dbReference>
<dbReference type="GO" id="GO:0008865">
    <property type="term" value="F:fructokinase activity"/>
    <property type="evidence" value="ECO:0007669"/>
    <property type="project" value="TreeGrafter"/>
</dbReference>
<comment type="similarity">
    <text evidence="3 11">Belongs to the hexokinase family.</text>
</comment>